<evidence type="ECO:0000256" key="5">
    <source>
        <dbReference type="RuleBase" id="RU000499"/>
    </source>
</evidence>
<dbReference type="PANTHER" id="PTHR11592">
    <property type="entry name" value="GLUTATHIONE PEROXIDASE"/>
    <property type="match status" value="1"/>
</dbReference>
<sequence length="177" mass="20101">MERGMESEAFYGLSARGWDGSEVSLGSFRGCVIMIANVASSCKFAESNYKSFAGLLDKFYRKGLRILLFPCNQYLGQESRPIEEIREEVSKKYSDRFVVFDKVDVFGKGAHPVFRHLVNTKNGKGRLGNFIKWNFTKFLVDRKGCVVKRFGPSDIVKEDDENLLRSIEDGENGMQNS</sequence>
<dbReference type="InterPro" id="IPR000889">
    <property type="entry name" value="Glutathione_peroxidase"/>
</dbReference>
<comment type="similarity">
    <text evidence="1 5">Belongs to the glutathione peroxidase family.</text>
</comment>
<organism evidence="6">
    <name type="scientific">Encephalitozoon cuniculi</name>
    <name type="common">Microsporidian parasite</name>
    <dbReference type="NCBI Taxonomy" id="6035"/>
    <lineage>
        <taxon>Eukaryota</taxon>
        <taxon>Fungi</taxon>
        <taxon>Fungi incertae sedis</taxon>
        <taxon>Microsporidia</taxon>
        <taxon>Unikaryonidae</taxon>
        <taxon>Encephalitozoon</taxon>
    </lineage>
</organism>
<protein>
    <recommendedName>
        <fullName evidence="5">Glutathione peroxidase</fullName>
    </recommendedName>
</protein>
<dbReference type="Pfam" id="PF00255">
    <property type="entry name" value="GSHPx"/>
    <property type="match status" value="1"/>
</dbReference>
<dbReference type="InterPro" id="IPR036249">
    <property type="entry name" value="Thioredoxin-like_sf"/>
</dbReference>
<evidence type="ECO:0000256" key="1">
    <source>
        <dbReference type="ARBA" id="ARBA00006926"/>
    </source>
</evidence>
<dbReference type="VEuPathDB" id="MicrosporidiaDB:AEWR_020380"/>
<dbReference type="GO" id="GO:0004601">
    <property type="term" value="F:peroxidase activity"/>
    <property type="evidence" value="ECO:0007669"/>
    <property type="project" value="UniProtKB-KW"/>
</dbReference>
<dbReference type="VEuPathDB" id="MicrosporidiaDB:AEWQ_020370"/>
<dbReference type="PRINTS" id="PR01011">
    <property type="entry name" value="GLUTPROXDASE"/>
</dbReference>
<dbReference type="CDD" id="cd00340">
    <property type="entry name" value="GSH_Peroxidase"/>
    <property type="match status" value="1"/>
</dbReference>
<feature type="active site" evidence="4">
    <location>
        <position position="42"/>
    </location>
</feature>
<reference evidence="6" key="1">
    <citation type="journal article" date="2013" name="Eukaryot. Cell">
        <title>Extremely Reduced Levels of Heterozygosity in the Vertebrate Pathogen Encephalitozoon cuniculi.</title>
        <authorList>
            <person name="Selman M."/>
            <person name="Sak B."/>
            <person name="Kvac M."/>
            <person name="Farinelli L."/>
            <person name="Weiss L.M."/>
            <person name="Corradi N."/>
        </authorList>
    </citation>
    <scope>NUCLEOTIDE SEQUENCE</scope>
</reference>
<dbReference type="PROSITE" id="PS51355">
    <property type="entry name" value="GLUTATHIONE_PEROXID_3"/>
    <property type="match status" value="1"/>
</dbReference>
<dbReference type="PANTHER" id="PTHR11592:SF78">
    <property type="entry name" value="GLUTATHIONE PEROXIDASE"/>
    <property type="match status" value="1"/>
</dbReference>
<keyword evidence="2 5" id="KW-0575">Peroxidase</keyword>
<proteinExistence type="inferred from homology"/>
<accession>M1K3Y1</accession>
<evidence type="ECO:0000256" key="4">
    <source>
        <dbReference type="PIRSR" id="PIRSR000303-1"/>
    </source>
</evidence>
<dbReference type="PIRSF" id="PIRSF000303">
    <property type="entry name" value="Glutathion_perox"/>
    <property type="match status" value="1"/>
</dbReference>
<evidence type="ECO:0000313" key="6">
    <source>
        <dbReference type="EMBL" id="AGE95608.1"/>
    </source>
</evidence>
<dbReference type="SUPFAM" id="SSF52833">
    <property type="entry name" value="Thioredoxin-like"/>
    <property type="match status" value="1"/>
</dbReference>
<dbReference type="Gene3D" id="3.40.30.10">
    <property type="entry name" value="Glutaredoxin"/>
    <property type="match status" value="1"/>
</dbReference>
<dbReference type="VEuPathDB" id="MicrosporidiaDB:AEWD_020400"/>
<gene>
    <name evidence="6" type="ORF">ECU02_0440</name>
</gene>
<dbReference type="EMBL" id="KC513608">
    <property type="protein sequence ID" value="AGE95608.1"/>
    <property type="molecule type" value="Genomic_DNA"/>
</dbReference>
<dbReference type="GO" id="GO:0006979">
    <property type="term" value="P:response to oxidative stress"/>
    <property type="evidence" value="ECO:0007669"/>
    <property type="project" value="InterPro"/>
</dbReference>
<name>M1K3Y1_ENCCN</name>
<evidence type="ECO:0000256" key="2">
    <source>
        <dbReference type="ARBA" id="ARBA00022559"/>
    </source>
</evidence>
<dbReference type="VEuPathDB" id="MicrosporidiaDB:M970_020380"/>
<dbReference type="AlphaFoldDB" id="M1K3Y1"/>
<evidence type="ECO:0000256" key="3">
    <source>
        <dbReference type="ARBA" id="ARBA00023002"/>
    </source>
</evidence>
<dbReference type="VEuPathDB" id="MicrosporidiaDB:ECU02_0440"/>
<keyword evidence="3 5" id="KW-0560">Oxidoreductase</keyword>